<keyword evidence="2" id="KW-1185">Reference proteome</keyword>
<comment type="caution">
    <text evidence="1">The sequence shown here is derived from an EMBL/GenBank/DDBJ whole genome shotgun (WGS) entry which is preliminary data.</text>
</comment>
<protein>
    <recommendedName>
        <fullName evidence="3">Transport and Golgi organization protein 2</fullName>
    </recommendedName>
</protein>
<gene>
    <name evidence="1" type="primary">Necator_chrV.g20245</name>
    <name evidence="1" type="ORF">RB195_015453</name>
</gene>
<evidence type="ECO:0000313" key="2">
    <source>
        <dbReference type="Proteomes" id="UP001303046"/>
    </source>
</evidence>
<dbReference type="PANTHER" id="PTHR17985:SF8">
    <property type="entry name" value="TRANSPORT AND GOLGI ORGANIZATION PROTEIN 2 HOMOLOG"/>
    <property type="match status" value="1"/>
</dbReference>
<evidence type="ECO:0000313" key="1">
    <source>
        <dbReference type="EMBL" id="KAK6757650.1"/>
    </source>
</evidence>
<dbReference type="Pfam" id="PF05742">
    <property type="entry name" value="TANGO2"/>
    <property type="match status" value="1"/>
</dbReference>
<proteinExistence type="predicted"/>
<dbReference type="InterPro" id="IPR008551">
    <property type="entry name" value="TANGO2"/>
</dbReference>
<dbReference type="PANTHER" id="PTHR17985">
    <property type="entry name" value="SER/THR-RICH PROTEIN T10 IN DGCR REGION"/>
    <property type="match status" value="1"/>
</dbReference>
<reference evidence="1 2" key="1">
    <citation type="submission" date="2023-08" db="EMBL/GenBank/DDBJ databases">
        <title>A Necator americanus chromosomal reference genome.</title>
        <authorList>
            <person name="Ilik V."/>
            <person name="Petrzelkova K.J."/>
            <person name="Pardy F."/>
            <person name="Fuh T."/>
            <person name="Niatou-Singa F.S."/>
            <person name="Gouil Q."/>
            <person name="Baker L."/>
            <person name="Ritchie M.E."/>
            <person name="Jex A.R."/>
            <person name="Gazzola D."/>
            <person name="Li H."/>
            <person name="Toshio Fujiwara R."/>
            <person name="Zhan B."/>
            <person name="Aroian R.V."/>
            <person name="Pafco B."/>
            <person name="Schwarz E.M."/>
        </authorList>
    </citation>
    <scope>NUCLEOTIDE SEQUENCE [LARGE SCALE GENOMIC DNA]</scope>
    <source>
        <strain evidence="1 2">Aroian</strain>
        <tissue evidence="1">Whole animal</tissue>
    </source>
</reference>
<organism evidence="1 2">
    <name type="scientific">Necator americanus</name>
    <name type="common">Human hookworm</name>
    <dbReference type="NCBI Taxonomy" id="51031"/>
    <lineage>
        <taxon>Eukaryota</taxon>
        <taxon>Metazoa</taxon>
        <taxon>Ecdysozoa</taxon>
        <taxon>Nematoda</taxon>
        <taxon>Chromadorea</taxon>
        <taxon>Rhabditida</taxon>
        <taxon>Rhabditina</taxon>
        <taxon>Rhabditomorpha</taxon>
        <taxon>Strongyloidea</taxon>
        <taxon>Ancylostomatidae</taxon>
        <taxon>Bunostominae</taxon>
        <taxon>Necator</taxon>
    </lineage>
</organism>
<accession>A0ABR1E5U4</accession>
<sequence length="285" mass="32603">MCMTFIFISDDPNSKYQLIILNNRDESLDRPTLELDWRDGILSGIDIQDPARGTWFGTNRSGKVGILLSITQPASTKRKGCPSRGAIAKDFLATSNSTAQYFEELSNKAHLYNGFQFLALNRNDRDTYEMRSLTNMYVDDVKTRKWPPGTYVWGNSPPEKPFLKVTEGRKLFEKLVSSLNNGTKVEEIIKRLLEIATNDVKHCPDPQIALQTGMPLEKYQYFCSIMVEFPLDLLRYGTRSHSILIVSKEGDATFYEKRMATPPQGDRPAEWAEKTVTFHLEQMRN</sequence>
<dbReference type="EMBL" id="JAVFWL010000005">
    <property type="protein sequence ID" value="KAK6757650.1"/>
    <property type="molecule type" value="Genomic_DNA"/>
</dbReference>
<dbReference type="Proteomes" id="UP001303046">
    <property type="component" value="Unassembled WGS sequence"/>
</dbReference>
<evidence type="ECO:0008006" key="3">
    <source>
        <dbReference type="Google" id="ProtNLM"/>
    </source>
</evidence>
<name>A0ABR1E5U4_NECAM</name>